<dbReference type="PANTHER" id="PTHR28008:SF1">
    <property type="entry name" value="DOMAIN PROTEIN, PUTATIVE (AFU_ORTHOLOGUE AFUA_3G10980)-RELATED"/>
    <property type="match status" value="1"/>
</dbReference>
<evidence type="ECO:0000259" key="2">
    <source>
        <dbReference type="Pfam" id="PF04892"/>
    </source>
</evidence>
<accession>A0A0B7HIA5</accession>
<organism evidence="3 4">
    <name type="scientific">Capnocytophaga cynodegmi</name>
    <dbReference type="NCBI Taxonomy" id="28189"/>
    <lineage>
        <taxon>Bacteria</taxon>
        <taxon>Pseudomonadati</taxon>
        <taxon>Bacteroidota</taxon>
        <taxon>Flavobacteriia</taxon>
        <taxon>Flavobacteriales</taxon>
        <taxon>Flavobacteriaceae</taxon>
        <taxon>Capnocytophaga</taxon>
    </lineage>
</organism>
<gene>
    <name evidence="3" type="ORF">CCYN74_300017</name>
</gene>
<dbReference type="AlphaFoldDB" id="A0A0B7HIA5"/>
<dbReference type="NCBIfam" id="NF037970">
    <property type="entry name" value="vanZ_1"/>
    <property type="match status" value="1"/>
</dbReference>
<dbReference type="EMBL" id="CDOG01000024">
    <property type="protein sequence ID" value="CEN38995.1"/>
    <property type="molecule type" value="Genomic_DNA"/>
</dbReference>
<keyword evidence="1" id="KW-1133">Transmembrane helix</keyword>
<dbReference type="PANTHER" id="PTHR28008">
    <property type="entry name" value="DOMAIN PROTEIN, PUTATIVE (AFU_ORTHOLOGUE AFUA_3G10980)-RELATED"/>
    <property type="match status" value="1"/>
</dbReference>
<keyword evidence="1" id="KW-0812">Transmembrane</keyword>
<dbReference type="InterPro" id="IPR006976">
    <property type="entry name" value="VanZ-like"/>
</dbReference>
<evidence type="ECO:0000313" key="3">
    <source>
        <dbReference type="EMBL" id="CEN38995.1"/>
    </source>
</evidence>
<feature type="transmembrane region" description="Helical" evidence="1">
    <location>
        <begin position="41"/>
        <end position="58"/>
    </location>
</feature>
<keyword evidence="1" id="KW-0472">Membrane</keyword>
<evidence type="ECO:0000256" key="1">
    <source>
        <dbReference type="SAM" id="Phobius"/>
    </source>
</evidence>
<feature type="transmembrane region" description="Helical" evidence="1">
    <location>
        <begin position="7"/>
        <end position="26"/>
    </location>
</feature>
<reference evidence="3 4" key="1">
    <citation type="submission" date="2015-01" db="EMBL/GenBank/DDBJ databases">
        <authorList>
            <person name="Xiang T."/>
            <person name="Song Y."/>
            <person name="Huang L."/>
            <person name="Wang B."/>
            <person name="Wu P."/>
        </authorList>
    </citation>
    <scope>NUCLEOTIDE SEQUENCE [LARGE SCALE GENOMIC DNA]</scope>
    <source>
        <strain evidence="3 4">Ccy74</strain>
    </source>
</reference>
<evidence type="ECO:0000313" key="4">
    <source>
        <dbReference type="Proteomes" id="UP000038083"/>
    </source>
</evidence>
<proteinExistence type="predicted"/>
<dbReference type="Proteomes" id="UP000038083">
    <property type="component" value="Unassembled WGS sequence"/>
</dbReference>
<protein>
    <submittedName>
        <fullName evidence="3">VanZ-like protein</fullName>
    </submittedName>
</protein>
<sequence>MLKKRKFTILLGIWFIVVVTLSLMPGDSTPDLPRIPYIDKIAHFTFYFVFTVLFFLTLKNECKCVKKIPYVYLISALFAFLLGISIELLQKTITTTRSGDIYDVFFNSFGTIVALIFVTIINKKAFN</sequence>
<feature type="domain" description="VanZ-like" evidence="2">
    <location>
        <begin position="28"/>
        <end position="121"/>
    </location>
</feature>
<dbReference type="OrthoDB" id="5472246at2"/>
<feature type="transmembrane region" description="Helical" evidence="1">
    <location>
        <begin position="70"/>
        <end position="89"/>
    </location>
</feature>
<feature type="transmembrane region" description="Helical" evidence="1">
    <location>
        <begin position="101"/>
        <end position="121"/>
    </location>
</feature>
<dbReference type="Pfam" id="PF04892">
    <property type="entry name" value="VanZ"/>
    <property type="match status" value="1"/>
</dbReference>
<name>A0A0B7HIA5_9FLAO</name>